<evidence type="ECO:0000313" key="16">
    <source>
        <dbReference type="Proteomes" id="UP000820818"/>
    </source>
</evidence>
<dbReference type="FunFam" id="3.40.50.11660:FF:000009">
    <property type="entry name" value="Uncharacterized protein"/>
    <property type="match status" value="1"/>
</dbReference>
<evidence type="ECO:0000256" key="9">
    <source>
        <dbReference type="ARBA" id="ARBA00023034"/>
    </source>
</evidence>
<keyword evidence="10 12" id="KW-0472">Membrane</keyword>
<sequence>MKLTSSYCKNGIVILFLFTFVMYAIQRPTIQGVKTASTRRNKTILIWNSPERIETAAFGVGRSPFIERGCDINECVIFDNQSALPLDSYDAIIVHVHELWLTTLPDFKRRSHQRFIFLTQETPLISQTLDVSTLANVFNWTMTYRLDSDILLLYGRIHPLRTAPKTAEDVQKLMVKTRSMSARNYAANKTSAVVWMASHCDTPSRREVYIRHLSAFIPVDIYGGCGPLTCERNHTHWLSHPKCYDVLEAKYKFYLSFENSICTDYVTEKFFEIMRKEMVPVVYGGANYSRIAPPHSYINALDFTPQKLAEYLKMLDANDTLYNEFFWWKAHYRVEAGADQMARHGFCDLCRKLHQDEGVIQHYSKLVSEWDASAQCKSDL</sequence>
<dbReference type="Gene3D" id="3.40.50.11660">
    <property type="entry name" value="Glycosyl transferase family 10, C-terminal domain"/>
    <property type="match status" value="1"/>
</dbReference>
<name>A0AAD5LRS6_9CRUS</name>
<accession>A0AAD5LRS6</accession>
<dbReference type="AlphaFoldDB" id="A0AAD5LRS6"/>
<dbReference type="Pfam" id="PF00852">
    <property type="entry name" value="Glyco_transf_10"/>
    <property type="match status" value="1"/>
</dbReference>
<dbReference type="InterPro" id="IPR038577">
    <property type="entry name" value="GT10-like_C_sf"/>
</dbReference>
<evidence type="ECO:0000256" key="12">
    <source>
        <dbReference type="RuleBase" id="RU003832"/>
    </source>
</evidence>
<dbReference type="InterPro" id="IPR055270">
    <property type="entry name" value="Glyco_tran_10_C"/>
</dbReference>
<evidence type="ECO:0000256" key="5">
    <source>
        <dbReference type="ARBA" id="ARBA00022679"/>
    </source>
</evidence>
<dbReference type="PANTHER" id="PTHR48438">
    <property type="entry name" value="ALPHA-(1,3)-FUCOSYLTRANSFERASE C-RELATED"/>
    <property type="match status" value="1"/>
</dbReference>
<dbReference type="Proteomes" id="UP000820818">
    <property type="component" value="Linkage Group LG2"/>
</dbReference>
<keyword evidence="7" id="KW-0735">Signal-anchor</keyword>
<keyword evidence="9 12" id="KW-0333">Golgi apparatus</keyword>
<proteinExistence type="inferred from homology"/>
<dbReference type="GO" id="GO:0008417">
    <property type="term" value="F:fucosyltransferase activity"/>
    <property type="evidence" value="ECO:0007669"/>
    <property type="project" value="InterPro"/>
</dbReference>
<evidence type="ECO:0000256" key="4">
    <source>
        <dbReference type="ARBA" id="ARBA00022676"/>
    </source>
</evidence>
<evidence type="ECO:0000256" key="1">
    <source>
        <dbReference type="ARBA" id="ARBA00004447"/>
    </source>
</evidence>
<organism evidence="15 16">
    <name type="scientific">Daphnia sinensis</name>
    <dbReference type="NCBI Taxonomy" id="1820382"/>
    <lineage>
        <taxon>Eukaryota</taxon>
        <taxon>Metazoa</taxon>
        <taxon>Ecdysozoa</taxon>
        <taxon>Arthropoda</taxon>
        <taxon>Crustacea</taxon>
        <taxon>Branchiopoda</taxon>
        <taxon>Diplostraca</taxon>
        <taxon>Cladocera</taxon>
        <taxon>Anomopoda</taxon>
        <taxon>Daphniidae</taxon>
        <taxon>Daphnia</taxon>
        <taxon>Daphnia similis group</taxon>
    </lineage>
</organism>
<dbReference type="EMBL" id="WJBH02000002">
    <property type="protein sequence ID" value="KAI9562788.1"/>
    <property type="molecule type" value="Genomic_DNA"/>
</dbReference>
<evidence type="ECO:0000256" key="2">
    <source>
        <dbReference type="ARBA" id="ARBA00004922"/>
    </source>
</evidence>
<comment type="subcellular location">
    <subcellularLocation>
        <location evidence="1 12">Golgi apparatus</location>
        <location evidence="1 12">Golgi stack membrane</location>
        <topology evidence="1 12">Single-pass type II membrane protein</topology>
    </subcellularLocation>
</comment>
<dbReference type="Pfam" id="PF17039">
    <property type="entry name" value="Glyco_tran_10_N"/>
    <property type="match status" value="1"/>
</dbReference>
<comment type="caution">
    <text evidence="15">The sequence shown here is derived from an EMBL/GenBank/DDBJ whole genome shotgun (WGS) entry which is preliminary data.</text>
</comment>
<dbReference type="GO" id="GO:0032580">
    <property type="term" value="C:Golgi cisterna membrane"/>
    <property type="evidence" value="ECO:0007669"/>
    <property type="project" value="UniProtKB-SubCell"/>
</dbReference>
<comment type="similarity">
    <text evidence="3 12">Belongs to the glycosyltransferase 10 family.</text>
</comment>
<keyword evidence="8 12" id="KW-1133">Transmembrane helix</keyword>
<reference evidence="15 16" key="1">
    <citation type="submission" date="2022-05" db="EMBL/GenBank/DDBJ databases">
        <title>A multi-omics perspective on studying reproductive biology in Daphnia sinensis.</title>
        <authorList>
            <person name="Jia J."/>
        </authorList>
    </citation>
    <scope>NUCLEOTIDE SEQUENCE [LARGE SCALE GENOMIC DNA]</scope>
    <source>
        <strain evidence="15 16">WSL</strain>
    </source>
</reference>
<comment type="pathway">
    <text evidence="2">Protein modification; protein glycosylation.</text>
</comment>
<keyword evidence="16" id="KW-1185">Reference proteome</keyword>
<dbReference type="SUPFAM" id="SSF53756">
    <property type="entry name" value="UDP-Glycosyltransferase/glycogen phosphorylase"/>
    <property type="match status" value="1"/>
</dbReference>
<evidence type="ECO:0000256" key="10">
    <source>
        <dbReference type="ARBA" id="ARBA00023136"/>
    </source>
</evidence>
<keyword evidence="4 12" id="KW-0328">Glycosyltransferase</keyword>
<feature type="transmembrane region" description="Helical" evidence="12">
    <location>
        <begin position="7"/>
        <end position="25"/>
    </location>
</feature>
<evidence type="ECO:0000256" key="8">
    <source>
        <dbReference type="ARBA" id="ARBA00022989"/>
    </source>
</evidence>
<keyword evidence="6 12" id="KW-0812">Transmembrane</keyword>
<keyword evidence="5 12" id="KW-0808">Transferase</keyword>
<keyword evidence="11" id="KW-0325">Glycoprotein</keyword>
<evidence type="ECO:0000313" key="15">
    <source>
        <dbReference type="EMBL" id="KAI9562788.1"/>
    </source>
</evidence>
<dbReference type="InterPro" id="IPR001503">
    <property type="entry name" value="Glyco_trans_10"/>
</dbReference>
<feature type="domain" description="Fucosyltransferase N-terminal" evidence="14">
    <location>
        <begin position="40"/>
        <end position="155"/>
    </location>
</feature>
<protein>
    <recommendedName>
        <fullName evidence="12">Fucosyltransferase</fullName>
        <ecNumber evidence="12">2.4.1.-</ecNumber>
    </recommendedName>
</protein>
<evidence type="ECO:0000256" key="7">
    <source>
        <dbReference type="ARBA" id="ARBA00022968"/>
    </source>
</evidence>
<evidence type="ECO:0000256" key="11">
    <source>
        <dbReference type="ARBA" id="ARBA00023180"/>
    </source>
</evidence>
<feature type="domain" description="Fucosyltransferase C-terminal" evidence="13">
    <location>
        <begin position="187"/>
        <end position="366"/>
    </location>
</feature>
<dbReference type="EC" id="2.4.1.-" evidence="12"/>
<dbReference type="PANTHER" id="PTHR48438:SF1">
    <property type="entry name" value="ALPHA-(1,3)-FUCOSYLTRANSFERASE C-RELATED"/>
    <property type="match status" value="1"/>
</dbReference>
<evidence type="ECO:0000259" key="14">
    <source>
        <dbReference type="Pfam" id="PF17039"/>
    </source>
</evidence>
<dbReference type="InterPro" id="IPR031481">
    <property type="entry name" value="Glyco_tran_10_N"/>
</dbReference>
<evidence type="ECO:0000256" key="3">
    <source>
        <dbReference type="ARBA" id="ARBA00008919"/>
    </source>
</evidence>
<gene>
    <name evidence="15" type="ORF">GHT06_010243</name>
</gene>
<evidence type="ECO:0000256" key="6">
    <source>
        <dbReference type="ARBA" id="ARBA00022692"/>
    </source>
</evidence>
<evidence type="ECO:0000259" key="13">
    <source>
        <dbReference type="Pfam" id="PF00852"/>
    </source>
</evidence>